<protein>
    <submittedName>
        <fullName evidence="1">Uncharacterized protein</fullName>
    </submittedName>
</protein>
<sequence>MALVGLLLDKNTVRNGGGQRAGKTMVRSLASLVEEYRAANEKACCLNLAVLVKWHPPGPPWFKMNVEGAVFTD</sequence>
<evidence type="ECO:0000313" key="1">
    <source>
        <dbReference type="EMBL" id="KAL0014761.1"/>
    </source>
</evidence>
<name>A0AAW2E0U8_9ROSI</name>
<organism evidence="1 2">
    <name type="scientific">Lithocarpus litseifolius</name>
    <dbReference type="NCBI Taxonomy" id="425828"/>
    <lineage>
        <taxon>Eukaryota</taxon>
        <taxon>Viridiplantae</taxon>
        <taxon>Streptophyta</taxon>
        <taxon>Embryophyta</taxon>
        <taxon>Tracheophyta</taxon>
        <taxon>Spermatophyta</taxon>
        <taxon>Magnoliopsida</taxon>
        <taxon>eudicotyledons</taxon>
        <taxon>Gunneridae</taxon>
        <taxon>Pentapetalae</taxon>
        <taxon>rosids</taxon>
        <taxon>fabids</taxon>
        <taxon>Fagales</taxon>
        <taxon>Fagaceae</taxon>
        <taxon>Lithocarpus</taxon>
    </lineage>
</organism>
<dbReference type="EMBL" id="JAZDWU010000001">
    <property type="protein sequence ID" value="KAL0014761.1"/>
    <property type="molecule type" value="Genomic_DNA"/>
</dbReference>
<dbReference type="AlphaFoldDB" id="A0AAW2E0U8"/>
<keyword evidence="2" id="KW-1185">Reference proteome</keyword>
<accession>A0AAW2E0U8</accession>
<comment type="caution">
    <text evidence="1">The sequence shown here is derived from an EMBL/GenBank/DDBJ whole genome shotgun (WGS) entry which is preliminary data.</text>
</comment>
<dbReference type="Proteomes" id="UP001459277">
    <property type="component" value="Unassembled WGS sequence"/>
</dbReference>
<reference evidence="1 2" key="1">
    <citation type="submission" date="2024-01" db="EMBL/GenBank/DDBJ databases">
        <title>A telomere-to-telomere, gap-free genome of sweet tea (Lithocarpus litseifolius).</title>
        <authorList>
            <person name="Zhou J."/>
        </authorList>
    </citation>
    <scope>NUCLEOTIDE SEQUENCE [LARGE SCALE GENOMIC DNA]</scope>
    <source>
        <strain evidence="1">Zhou-2022a</strain>
        <tissue evidence="1">Leaf</tissue>
    </source>
</reference>
<gene>
    <name evidence="1" type="ORF">SO802_001830</name>
</gene>
<proteinExistence type="predicted"/>
<evidence type="ECO:0000313" key="2">
    <source>
        <dbReference type="Proteomes" id="UP001459277"/>
    </source>
</evidence>